<dbReference type="InterPro" id="IPR036682">
    <property type="entry name" value="OS_D_A10/PebIII_sf"/>
</dbReference>
<accession>D2SNY4</accession>
<reference evidence="2" key="1">
    <citation type="journal article" date="2010" name="BMC Genomics">
        <title>Transcriptome analysis of the sex pheromone gland of the noctuid moth Heliothis virescens.</title>
        <authorList>
            <person name="Vogel H."/>
            <person name="Heidel A.J."/>
            <person name="Heckel D.G."/>
            <person name="Groot A.T."/>
        </authorList>
    </citation>
    <scope>NUCLEOTIDE SEQUENCE</scope>
</reference>
<proteinExistence type="evidence at transcript level"/>
<name>D2SNY4_HELVI</name>
<dbReference type="Gene3D" id="1.10.2080.10">
    <property type="entry name" value="Insect odorant-binding protein A10/Ejaculatory bulb-specific protein 3"/>
    <property type="match status" value="1"/>
</dbReference>
<feature type="chain" id="PRO_5003036551" evidence="1">
    <location>
        <begin position="17"/>
        <end position="123"/>
    </location>
</feature>
<protein>
    <submittedName>
        <fullName evidence="2">Chemosensory protein</fullName>
    </submittedName>
</protein>
<evidence type="ECO:0000256" key="1">
    <source>
        <dbReference type="SAM" id="SignalP"/>
    </source>
</evidence>
<dbReference type="SUPFAM" id="SSF100910">
    <property type="entry name" value="Chemosensory protein Csp2"/>
    <property type="match status" value="1"/>
</dbReference>
<dbReference type="InterPro" id="IPR005055">
    <property type="entry name" value="A10/PebIII"/>
</dbReference>
<sequence length="123" mass="14251">MKAIFLLCALVVAVHARPEQYTAKYDYVDYKEPVANRRLLVAYIKCILDQGKCTPEGTELKSHISDAMKTNCSKCTPKQREGTRYVIAHLIKHEPEYWKQLCDKYDPEGKYASKYEKELKTDS</sequence>
<dbReference type="AlphaFoldDB" id="D2SNY4"/>
<dbReference type="PANTHER" id="PTHR11257:SF13">
    <property type="entry name" value="GEO07322P1"/>
    <property type="match status" value="1"/>
</dbReference>
<dbReference type="PANTHER" id="PTHR11257">
    <property type="entry name" value="CHEMOSENSORY PROTEIN-RELATED"/>
    <property type="match status" value="1"/>
</dbReference>
<organism evidence="2">
    <name type="scientific">Heliothis virescens</name>
    <name type="common">Tobacco budworm moth</name>
    <dbReference type="NCBI Taxonomy" id="7102"/>
    <lineage>
        <taxon>Eukaryota</taxon>
        <taxon>Metazoa</taxon>
        <taxon>Ecdysozoa</taxon>
        <taxon>Arthropoda</taxon>
        <taxon>Hexapoda</taxon>
        <taxon>Insecta</taxon>
        <taxon>Pterygota</taxon>
        <taxon>Neoptera</taxon>
        <taxon>Endopterygota</taxon>
        <taxon>Lepidoptera</taxon>
        <taxon>Glossata</taxon>
        <taxon>Ditrysia</taxon>
        <taxon>Noctuoidea</taxon>
        <taxon>Noctuidae</taxon>
        <taxon>Heliothinae</taxon>
        <taxon>Heliothis</taxon>
    </lineage>
</organism>
<feature type="signal peptide" evidence="1">
    <location>
        <begin position="1"/>
        <end position="16"/>
    </location>
</feature>
<gene>
    <name evidence="2" type="ORF">hvpg0142</name>
</gene>
<dbReference type="EMBL" id="EZ407270">
    <property type="protein sequence ID" value="ACX53825.1"/>
    <property type="molecule type" value="mRNA"/>
</dbReference>
<keyword evidence="1" id="KW-0732">Signal</keyword>
<evidence type="ECO:0000313" key="2">
    <source>
        <dbReference type="EMBL" id="ACX53825.1"/>
    </source>
</evidence>
<dbReference type="Pfam" id="PF03392">
    <property type="entry name" value="OS-D"/>
    <property type="match status" value="1"/>
</dbReference>